<keyword evidence="5" id="KW-1185">Reference proteome</keyword>
<evidence type="ECO:0000313" key="5">
    <source>
        <dbReference type="Proteomes" id="UP000198940"/>
    </source>
</evidence>
<feature type="domain" description="Cupin type-2" evidence="1">
    <location>
        <begin position="28"/>
        <end position="81"/>
    </location>
</feature>
<reference evidence="3 4" key="1">
    <citation type="submission" date="2016-11" db="EMBL/GenBank/DDBJ databases">
        <authorList>
            <person name="Varghese N."/>
            <person name="Submissions S."/>
        </authorList>
    </citation>
    <scope>NUCLEOTIDE SEQUENCE [LARGE SCALE GENOMIC DNA]</scope>
    <source>
        <strain evidence="3 4">CGMCC 1.12174</strain>
        <strain evidence="2 5">DSM 26351</strain>
    </source>
</reference>
<dbReference type="Proteomes" id="UP000198940">
    <property type="component" value="Unassembled WGS sequence"/>
</dbReference>
<evidence type="ECO:0000259" key="1">
    <source>
        <dbReference type="Pfam" id="PF07883"/>
    </source>
</evidence>
<protein>
    <submittedName>
        <fullName evidence="3">Cupin domain-containing protein</fullName>
    </submittedName>
</protein>
<comment type="caution">
    <text evidence="3">The sequence shown here is derived from an EMBL/GenBank/DDBJ whole genome shotgun (WGS) entry which is preliminary data.</text>
</comment>
<dbReference type="STRING" id="1055723.SAMN05216293_2475"/>
<gene>
    <name evidence="2" type="ORF">SAMN04487891_104127</name>
    <name evidence="3" type="ORF">SAMN05216293_2475</name>
</gene>
<dbReference type="InterPro" id="IPR014710">
    <property type="entry name" value="RmlC-like_jellyroll"/>
</dbReference>
<dbReference type="EMBL" id="FOKU01000004">
    <property type="protein sequence ID" value="SFB97088.1"/>
    <property type="molecule type" value="Genomic_DNA"/>
</dbReference>
<dbReference type="AlphaFoldDB" id="A0A1M6X844"/>
<dbReference type="OrthoDB" id="799474at2"/>
<dbReference type="InterPro" id="IPR013096">
    <property type="entry name" value="Cupin_2"/>
</dbReference>
<dbReference type="RefSeq" id="WP_072880236.1">
    <property type="nucleotide sequence ID" value="NZ_FOKU01000004.1"/>
</dbReference>
<accession>A0A1M6X844</accession>
<proteinExistence type="predicted"/>
<dbReference type="SUPFAM" id="SSF51182">
    <property type="entry name" value="RmlC-like cupins"/>
    <property type="match status" value="1"/>
</dbReference>
<name>A0A1M6X844_9FLAO</name>
<dbReference type="Proteomes" id="UP000184031">
    <property type="component" value="Unassembled WGS sequence"/>
</dbReference>
<dbReference type="EMBL" id="FRAT01000006">
    <property type="protein sequence ID" value="SHL02093.1"/>
    <property type="molecule type" value="Genomic_DNA"/>
</dbReference>
<organism evidence="3 4">
    <name type="scientific">Flagellimonas taeanensis</name>
    <dbReference type="NCBI Taxonomy" id="1005926"/>
    <lineage>
        <taxon>Bacteria</taxon>
        <taxon>Pseudomonadati</taxon>
        <taxon>Bacteroidota</taxon>
        <taxon>Flavobacteriia</taxon>
        <taxon>Flavobacteriales</taxon>
        <taxon>Flavobacteriaceae</taxon>
        <taxon>Flagellimonas</taxon>
    </lineage>
</organism>
<dbReference type="Pfam" id="PF07883">
    <property type="entry name" value="Cupin_2"/>
    <property type="match status" value="1"/>
</dbReference>
<evidence type="ECO:0000313" key="3">
    <source>
        <dbReference type="EMBL" id="SHL02093.1"/>
    </source>
</evidence>
<evidence type="ECO:0000313" key="2">
    <source>
        <dbReference type="EMBL" id="SFB97088.1"/>
    </source>
</evidence>
<dbReference type="Gene3D" id="2.60.120.10">
    <property type="entry name" value="Jelly Rolls"/>
    <property type="match status" value="1"/>
</dbReference>
<evidence type="ECO:0000313" key="4">
    <source>
        <dbReference type="Proteomes" id="UP000184031"/>
    </source>
</evidence>
<sequence length="97" mass="10840">METMNRPRLQVMVKGKTYKVLEVIGLPGMVMPHHHSTGEAVVMVKKGEALLKMCDGEHKLGKDSVFIIPAKKEHTLTVLKEFKAVVTMPVNAEIQFI</sequence>
<dbReference type="InterPro" id="IPR011051">
    <property type="entry name" value="RmlC_Cupin_sf"/>
</dbReference>